<comment type="caution">
    <text evidence="2">The sequence shown here is derived from an EMBL/GenBank/DDBJ whole genome shotgun (WGS) entry which is preliminary data.</text>
</comment>
<evidence type="ECO:0000313" key="3">
    <source>
        <dbReference type="Proteomes" id="UP000660021"/>
    </source>
</evidence>
<protein>
    <submittedName>
        <fullName evidence="2">Uncharacterized protein</fullName>
    </submittedName>
</protein>
<evidence type="ECO:0000313" key="2">
    <source>
        <dbReference type="EMBL" id="MBC5729599.1"/>
    </source>
</evidence>
<gene>
    <name evidence="2" type="ORF">H8S34_01965</name>
</gene>
<sequence length="323" mass="36690">MGKTWQELEQQLADTRAGIAAAQGAEDAWKEARSRHEALEQESRRAWDYVLLLSGQLEELEGWGPSGLHARLTRQGREARAECRTLLERERASYEEKRRVQEEAREEMERLAGPAEERTRLERRYEELLREKADLLREDPGELGERLRTLERERNALYNLERELSRALSAAQSARESIRRMSGSLDHARNWGTVDLLGGGLLSTMAKHDHLDDAQRAARSARYALERLRSQMTALQKAVHVPQVELSSFAVFADYWMDGLFADWYVQSRIKEAQAGTAQALSNLGGLISALGNQQRKAAGRLRSAEGARRLFLEEPLPGTQTE</sequence>
<dbReference type="Proteomes" id="UP000660021">
    <property type="component" value="Unassembled WGS sequence"/>
</dbReference>
<evidence type="ECO:0000256" key="1">
    <source>
        <dbReference type="SAM" id="Coils"/>
    </source>
</evidence>
<reference evidence="2 3" key="1">
    <citation type="submission" date="2020-08" db="EMBL/GenBank/DDBJ databases">
        <title>Genome public.</title>
        <authorList>
            <person name="Liu C."/>
            <person name="Sun Q."/>
        </authorList>
    </citation>
    <scope>NUCLEOTIDE SEQUENCE [LARGE SCALE GENOMIC DNA]</scope>
    <source>
        <strain evidence="2 3">New-38</strain>
    </source>
</reference>
<proteinExistence type="predicted"/>
<dbReference type="EMBL" id="JACOPR010000001">
    <property type="protein sequence ID" value="MBC5729599.1"/>
    <property type="molecule type" value="Genomic_DNA"/>
</dbReference>
<keyword evidence="3" id="KW-1185">Reference proteome</keyword>
<dbReference type="RefSeq" id="WP_186962889.1">
    <property type="nucleotide sequence ID" value="NZ_JACOPR010000001.1"/>
</dbReference>
<accession>A0ABR7HPZ7</accession>
<name>A0ABR7HPZ7_9FIRM</name>
<keyword evidence="1" id="KW-0175">Coiled coil</keyword>
<organism evidence="2 3">
    <name type="scientific">Pseudoflavonifractor hominis</name>
    <dbReference type="NCBI Taxonomy" id="2763059"/>
    <lineage>
        <taxon>Bacteria</taxon>
        <taxon>Bacillati</taxon>
        <taxon>Bacillota</taxon>
        <taxon>Clostridia</taxon>
        <taxon>Eubacteriales</taxon>
        <taxon>Oscillospiraceae</taxon>
        <taxon>Pseudoflavonifractor</taxon>
    </lineage>
</organism>
<feature type="coiled-coil region" evidence="1">
    <location>
        <begin position="211"/>
        <end position="238"/>
    </location>
</feature>
<feature type="coiled-coil region" evidence="1">
    <location>
        <begin position="84"/>
        <end position="177"/>
    </location>
</feature>